<gene>
    <name evidence="1" type="ORF">ETB97_007164</name>
</gene>
<protein>
    <submittedName>
        <fullName evidence="1">Uncharacterized protein</fullName>
    </submittedName>
</protein>
<name>A0A8H6ACN6_PETAA</name>
<comment type="caution">
    <text evidence="1">The sequence shown here is derived from an EMBL/GenBank/DDBJ whole genome shotgun (WGS) entry which is preliminary data.</text>
</comment>
<evidence type="ECO:0000313" key="1">
    <source>
        <dbReference type="EMBL" id="KAF5864606.1"/>
    </source>
</evidence>
<dbReference type="Proteomes" id="UP000541154">
    <property type="component" value="Unassembled WGS sequence"/>
</dbReference>
<proteinExistence type="predicted"/>
<accession>A0A8H6ACN6</accession>
<organism evidence="1 2">
    <name type="scientific">Petromyces alliaceus</name>
    <name type="common">Aspergillus alliaceus</name>
    <dbReference type="NCBI Taxonomy" id="209559"/>
    <lineage>
        <taxon>Eukaryota</taxon>
        <taxon>Fungi</taxon>
        <taxon>Dikarya</taxon>
        <taxon>Ascomycota</taxon>
        <taxon>Pezizomycotina</taxon>
        <taxon>Eurotiomycetes</taxon>
        <taxon>Eurotiomycetidae</taxon>
        <taxon>Eurotiales</taxon>
        <taxon>Aspergillaceae</taxon>
        <taxon>Aspergillus</taxon>
        <taxon>Aspergillus subgen. Circumdati</taxon>
    </lineage>
</organism>
<sequence>MTAWFLTEREIKVAHNHTGIENRQYRLYQAKEALLGIQIWILCAQSFLQCILSGGAHTRECTLGPALSDS</sequence>
<evidence type="ECO:0000313" key="2">
    <source>
        <dbReference type="Proteomes" id="UP000541154"/>
    </source>
</evidence>
<dbReference type="AlphaFoldDB" id="A0A8H6ACN6"/>
<dbReference type="EMBL" id="SPNV01000031">
    <property type="protein sequence ID" value="KAF5864606.1"/>
    <property type="molecule type" value="Genomic_DNA"/>
</dbReference>
<reference evidence="1 2" key="1">
    <citation type="submission" date="2019-04" db="EMBL/GenBank/DDBJ databases">
        <title>Aspergillus burnettii sp. nov., novel species from soil in southeast Queensland.</title>
        <authorList>
            <person name="Gilchrist C.L.M."/>
            <person name="Pitt J.I."/>
            <person name="Lange L."/>
            <person name="Lacey H.J."/>
            <person name="Vuong D."/>
            <person name="Midgley D.J."/>
            <person name="Greenfield P."/>
            <person name="Bradbury M."/>
            <person name="Lacey E."/>
            <person name="Busk P.K."/>
            <person name="Pilgaard B."/>
            <person name="Chooi Y.H."/>
            <person name="Piggott A.M."/>
        </authorList>
    </citation>
    <scope>NUCLEOTIDE SEQUENCE [LARGE SCALE GENOMIC DNA]</scope>
    <source>
        <strain evidence="1 2">FRR 5400</strain>
    </source>
</reference>
<keyword evidence="2" id="KW-1185">Reference proteome</keyword>